<keyword evidence="3" id="KW-1185">Reference proteome</keyword>
<dbReference type="RefSeq" id="WP_306824712.1">
    <property type="nucleotide sequence ID" value="NZ_JAUSQM010000001.1"/>
</dbReference>
<comment type="caution">
    <text evidence="2">The sequence shown here is derived from an EMBL/GenBank/DDBJ whole genome shotgun (WGS) entry which is preliminary data.</text>
</comment>
<proteinExistence type="predicted"/>
<sequence>MDHDDGIFEEDLLEDFWELWDAGPPPPDAAPSKSDETIVLDPTDIDSWEAPELLELMERQRAYAAKFATDKLIAAARIAQRYQRMRDVAVVEGTDPERPRMVALAGPGAPLVHEHAPLEFAVALGAGPDTGRMIMGQAIELAHRLPRLWERVVTAQVPAFQARQIANETMSLSLEVASKVDELIAKSKRRLTKAATEEIVTEALLLCDPDEAARREAAAQEKRGVWLNRDNLTGSAALADVFARLDAPDAEALDATLDKVAHILRRLTPEDGEPAPHQALRATALGILADPHAAAELLDTEQLRATKPATVYVHLEADDLAAFLTTAGGHTGADHGARMERYGPATLRLVQQWLQRRDVKLTPVINMSNDASVDSHDPPTWMAEQVTLRDGTCIVPGCTRSARAADKDHRDPYLPPDKGGPPGQTRPTNLDCLCRSHHRMKTFAALRFRALLTRTQRYALAA</sequence>
<evidence type="ECO:0000313" key="2">
    <source>
        <dbReference type="EMBL" id="MDP9820324.1"/>
    </source>
</evidence>
<evidence type="ECO:0000256" key="1">
    <source>
        <dbReference type="SAM" id="MobiDB-lite"/>
    </source>
</evidence>
<evidence type="ECO:0000313" key="3">
    <source>
        <dbReference type="Proteomes" id="UP001240447"/>
    </source>
</evidence>
<dbReference type="CDD" id="cd00085">
    <property type="entry name" value="HNHc"/>
    <property type="match status" value="1"/>
</dbReference>
<feature type="region of interest" description="Disordered" evidence="1">
    <location>
        <begin position="403"/>
        <end position="429"/>
    </location>
</feature>
<dbReference type="EMBL" id="JAUSQM010000001">
    <property type="protein sequence ID" value="MDP9820324.1"/>
    <property type="molecule type" value="Genomic_DNA"/>
</dbReference>
<dbReference type="Proteomes" id="UP001240447">
    <property type="component" value="Unassembled WGS sequence"/>
</dbReference>
<reference evidence="2 3" key="1">
    <citation type="submission" date="2023-07" db="EMBL/GenBank/DDBJ databases">
        <title>Sequencing the genomes of 1000 actinobacteria strains.</title>
        <authorList>
            <person name="Klenk H.-P."/>
        </authorList>
    </citation>
    <scope>NUCLEOTIDE SEQUENCE [LARGE SCALE GENOMIC DNA]</scope>
    <source>
        <strain evidence="2 3">GD13</strain>
    </source>
</reference>
<gene>
    <name evidence="2" type="ORF">J2S59_000133</name>
</gene>
<accession>A0ABT9NIS8</accession>
<organism evidence="2 3">
    <name type="scientific">Nocardioides massiliensis</name>
    <dbReference type="NCBI Taxonomy" id="1325935"/>
    <lineage>
        <taxon>Bacteria</taxon>
        <taxon>Bacillati</taxon>
        <taxon>Actinomycetota</taxon>
        <taxon>Actinomycetes</taxon>
        <taxon>Propionibacteriales</taxon>
        <taxon>Nocardioidaceae</taxon>
        <taxon>Nocardioides</taxon>
    </lineage>
</organism>
<feature type="compositionally biased region" description="Basic and acidic residues" evidence="1">
    <location>
        <begin position="403"/>
        <end position="412"/>
    </location>
</feature>
<protein>
    <recommendedName>
        <fullName evidence="4">HNH endonuclease</fullName>
    </recommendedName>
</protein>
<dbReference type="InterPro" id="IPR003615">
    <property type="entry name" value="HNH_nuc"/>
</dbReference>
<evidence type="ECO:0008006" key="4">
    <source>
        <dbReference type="Google" id="ProtNLM"/>
    </source>
</evidence>
<name>A0ABT9NIS8_9ACTN</name>